<dbReference type="PANTHER" id="PTHR24221:SF654">
    <property type="entry name" value="ATP-BINDING CASSETTE SUB-FAMILY B MEMBER 6"/>
    <property type="match status" value="1"/>
</dbReference>
<accession>A0A538TVI1</accession>
<feature type="transmembrane region" description="Helical" evidence="9">
    <location>
        <begin position="18"/>
        <end position="35"/>
    </location>
</feature>
<evidence type="ECO:0000256" key="5">
    <source>
        <dbReference type="ARBA" id="ARBA00022840"/>
    </source>
</evidence>
<feature type="transmembrane region" description="Helical" evidence="9">
    <location>
        <begin position="185"/>
        <end position="206"/>
    </location>
</feature>
<dbReference type="GO" id="GO:0016887">
    <property type="term" value="F:ATP hydrolysis activity"/>
    <property type="evidence" value="ECO:0007669"/>
    <property type="project" value="InterPro"/>
</dbReference>
<dbReference type="Gene3D" id="1.20.1560.10">
    <property type="entry name" value="ABC transporter type 1, transmembrane domain"/>
    <property type="match status" value="1"/>
</dbReference>
<feature type="compositionally biased region" description="Low complexity" evidence="8">
    <location>
        <begin position="524"/>
        <end position="535"/>
    </location>
</feature>
<keyword evidence="2" id="KW-0813">Transport</keyword>
<feature type="domain" description="ABC transmembrane type-1" evidence="11">
    <location>
        <begin position="1"/>
        <end position="247"/>
    </location>
</feature>
<dbReference type="PROSITE" id="PS50929">
    <property type="entry name" value="ABC_TM1F"/>
    <property type="match status" value="1"/>
</dbReference>
<proteinExistence type="predicted"/>
<evidence type="ECO:0000256" key="7">
    <source>
        <dbReference type="ARBA" id="ARBA00023136"/>
    </source>
</evidence>
<dbReference type="AlphaFoldDB" id="A0A538TVI1"/>
<evidence type="ECO:0000256" key="4">
    <source>
        <dbReference type="ARBA" id="ARBA00022741"/>
    </source>
</evidence>
<keyword evidence="6 9" id="KW-1133">Transmembrane helix</keyword>
<evidence type="ECO:0000313" key="12">
    <source>
        <dbReference type="EMBL" id="TMQ67611.1"/>
    </source>
</evidence>
<feature type="transmembrane region" description="Helical" evidence="9">
    <location>
        <begin position="89"/>
        <end position="118"/>
    </location>
</feature>
<evidence type="ECO:0000313" key="13">
    <source>
        <dbReference type="Proteomes" id="UP000316609"/>
    </source>
</evidence>
<dbReference type="PROSITE" id="PS50893">
    <property type="entry name" value="ABC_TRANSPORTER_2"/>
    <property type="match status" value="1"/>
</dbReference>
<keyword evidence="3 9" id="KW-0812">Transmembrane</keyword>
<keyword evidence="7 9" id="KW-0472">Membrane</keyword>
<dbReference type="PROSITE" id="PS00211">
    <property type="entry name" value="ABC_TRANSPORTER_1"/>
    <property type="match status" value="1"/>
</dbReference>
<dbReference type="InterPro" id="IPR039421">
    <property type="entry name" value="Type_1_exporter"/>
</dbReference>
<name>A0A538TVI1_UNCEI</name>
<gene>
    <name evidence="12" type="ORF">E6K78_04320</name>
</gene>
<dbReference type="GO" id="GO:0005886">
    <property type="term" value="C:plasma membrane"/>
    <property type="evidence" value="ECO:0007669"/>
    <property type="project" value="UniProtKB-SubCell"/>
</dbReference>
<dbReference type="Proteomes" id="UP000316609">
    <property type="component" value="Unassembled WGS sequence"/>
</dbReference>
<dbReference type="InterPro" id="IPR011527">
    <property type="entry name" value="ABC1_TM_dom"/>
</dbReference>
<evidence type="ECO:0000256" key="2">
    <source>
        <dbReference type="ARBA" id="ARBA00022448"/>
    </source>
</evidence>
<dbReference type="EMBL" id="VBOY01000035">
    <property type="protein sequence ID" value="TMQ67611.1"/>
    <property type="molecule type" value="Genomic_DNA"/>
</dbReference>
<dbReference type="Pfam" id="PF00664">
    <property type="entry name" value="ABC_membrane"/>
    <property type="match status" value="1"/>
</dbReference>
<dbReference type="InterPro" id="IPR017871">
    <property type="entry name" value="ABC_transporter-like_CS"/>
</dbReference>
<dbReference type="GO" id="GO:0034040">
    <property type="term" value="F:ATPase-coupled lipid transmembrane transporter activity"/>
    <property type="evidence" value="ECO:0007669"/>
    <property type="project" value="TreeGrafter"/>
</dbReference>
<sequence length="547" mass="60901">MIAALVHSPDRLETLRRFCFVIVLVFLLKNIFWYAQSFLIVRVEQGVIRDLRASLYRHYLGLPIEFYNDAGAGTLISRITNDVTLVRGILAYTTAVILANWRLFLLTLLVAPPAFYLINRVGRRLRRYSTRSQERMADITGGLQETILGIRIIKAFNLERHMGERFRRVNEDYGSSVIRMNRTGALAPPITEMLGAGMGVIILYLGGRDIVRGAGMEGAQFLMFLIGLFALMQPIRALSQVNIQIEEGIAASERIFKILDTPPTVRDAPRARSLAPPVREIRFEDVSFEHVPGVPVLRDIRFDVQAGEMIAIVGLSGAGKSTLIDLLPRFYDPDAGRILINGEDIRVVRLESLRSMIGLVTQETVLFDDTVEANIALGKPGATHEEIVRASEAANAHRFIREMPQGYATPIGDRGMKLSGGQRQRLAIARAILRDPPILVLDEATSALDSESEALVQEAVERLLRNRTTFVIAHRLSTVQEADRILVLDRGRIEDEGTHDELLARDGLYQRLYRMQFRDATAERSSAAAAPAEAADAARETAGRSHG</sequence>
<dbReference type="Gene3D" id="3.40.50.300">
    <property type="entry name" value="P-loop containing nucleotide triphosphate hydrolases"/>
    <property type="match status" value="1"/>
</dbReference>
<keyword evidence="5 12" id="KW-0067">ATP-binding</keyword>
<dbReference type="GO" id="GO:0140359">
    <property type="term" value="F:ABC-type transporter activity"/>
    <property type="evidence" value="ECO:0007669"/>
    <property type="project" value="InterPro"/>
</dbReference>
<dbReference type="InterPro" id="IPR003593">
    <property type="entry name" value="AAA+_ATPase"/>
</dbReference>
<evidence type="ECO:0000259" key="10">
    <source>
        <dbReference type="PROSITE" id="PS50893"/>
    </source>
</evidence>
<dbReference type="CDD" id="cd18552">
    <property type="entry name" value="ABC_6TM_MsbA_like"/>
    <property type="match status" value="1"/>
</dbReference>
<dbReference type="InterPro" id="IPR027417">
    <property type="entry name" value="P-loop_NTPase"/>
</dbReference>
<dbReference type="PANTHER" id="PTHR24221">
    <property type="entry name" value="ATP-BINDING CASSETTE SUB-FAMILY B"/>
    <property type="match status" value="1"/>
</dbReference>
<feature type="region of interest" description="Disordered" evidence="8">
    <location>
        <begin position="524"/>
        <end position="547"/>
    </location>
</feature>
<evidence type="ECO:0000256" key="8">
    <source>
        <dbReference type="SAM" id="MobiDB-lite"/>
    </source>
</evidence>
<dbReference type="SMART" id="SM00382">
    <property type="entry name" value="AAA"/>
    <property type="match status" value="1"/>
</dbReference>
<feature type="compositionally biased region" description="Basic and acidic residues" evidence="8">
    <location>
        <begin position="536"/>
        <end position="547"/>
    </location>
</feature>
<dbReference type="InterPro" id="IPR036640">
    <property type="entry name" value="ABC1_TM_sf"/>
</dbReference>
<reference evidence="12 13" key="1">
    <citation type="journal article" date="2019" name="Nat. Microbiol.">
        <title>Mediterranean grassland soil C-N compound turnover is dependent on rainfall and depth, and is mediated by genomically divergent microorganisms.</title>
        <authorList>
            <person name="Diamond S."/>
            <person name="Andeer P.F."/>
            <person name="Li Z."/>
            <person name="Crits-Christoph A."/>
            <person name="Burstein D."/>
            <person name="Anantharaman K."/>
            <person name="Lane K.R."/>
            <person name="Thomas B.C."/>
            <person name="Pan C."/>
            <person name="Northen T.R."/>
            <person name="Banfield J.F."/>
        </authorList>
    </citation>
    <scope>NUCLEOTIDE SEQUENCE [LARGE SCALE GENOMIC DNA]</scope>
    <source>
        <strain evidence="12">WS_8</strain>
    </source>
</reference>
<organism evidence="12 13">
    <name type="scientific">Eiseniibacteriota bacterium</name>
    <dbReference type="NCBI Taxonomy" id="2212470"/>
    <lineage>
        <taxon>Bacteria</taxon>
        <taxon>Candidatus Eiseniibacteriota</taxon>
    </lineage>
</organism>
<evidence type="ECO:0000256" key="6">
    <source>
        <dbReference type="ARBA" id="ARBA00022989"/>
    </source>
</evidence>
<dbReference type="SUPFAM" id="SSF52540">
    <property type="entry name" value="P-loop containing nucleoside triphosphate hydrolases"/>
    <property type="match status" value="1"/>
</dbReference>
<dbReference type="Pfam" id="PF00005">
    <property type="entry name" value="ABC_tran"/>
    <property type="match status" value="1"/>
</dbReference>
<evidence type="ECO:0000256" key="3">
    <source>
        <dbReference type="ARBA" id="ARBA00022692"/>
    </source>
</evidence>
<dbReference type="GO" id="GO:0005524">
    <property type="term" value="F:ATP binding"/>
    <property type="evidence" value="ECO:0007669"/>
    <property type="project" value="UniProtKB-KW"/>
</dbReference>
<keyword evidence="4" id="KW-0547">Nucleotide-binding</keyword>
<evidence type="ECO:0000256" key="9">
    <source>
        <dbReference type="SAM" id="Phobius"/>
    </source>
</evidence>
<protein>
    <submittedName>
        <fullName evidence="12">ABC transporter ATP-binding protein</fullName>
    </submittedName>
</protein>
<dbReference type="SUPFAM" id="SSF90123">
    <property type="entry name" value="ABC transporter transmembrane region"/>
    <property type="match status" value="1"/>
</dbReference>
<dbReference type="FunFam" id="3.40.50.300:FF:000287">
    <property type="entry name" value="Multidrug ABC transporter ATP-binding protein"/>
    <property type="match status" value="1"/>
</dbReference>
<evidence type="ECO:0000259" key="11">
    <source>
        <dbReference type="PROSITE" id="PS50929"/>
    </source>
</evidence>
<dbReference type="InterPro" id="IPR003439">
    <property type="entry name" value="ABC_transporter-like_ATP-bd"/>
</dbReference>
<comment type="subcellular location">
    <subcellularLocation>
        <location evidence="1">Cell membrane</location>
        <topology evidence="1">Multi-pass membrane protein</topology>
    </subcellularLocation>
</comment>
<evidence type="ECO:0000256" key="1">
    <source>
        <dbReference type="ARBA" id="ARBA00004651"/>
    </source>
</evidence>
<feature type="domain" description="ABC transporter" evidence="10">
    <location>
        <begin position="281"/>
        <end position="515"/>
    </location>
</feature>
<comment type="caution">
    <text evidence="12">The sequence shown here is derived from an EMBL/GenBank/DDBJ whole genome shotgun (WGS) entry which is preliminary data.</text>
</comment>